<evidence type="ECO:0000256" key="1">
    <source>
        <dbReference type="SAM" id="Phobius"/>
    </source>
</evidence>
<keyword evidence="3" id="KW-1185">Reference proteome</keyword>
<proteinExistence type="predicted"/>
<name>A0A1R1L842_9MICC</name>
<evidence type="ECO:0000313" key="3">
    <source>
        <dbReference type="Proteomes" id="UP000187085"/>
    </source>
</evidence>
<evidence type="ECO:0000313" key="2">
    <source>
        <dbReference type="EMBL" id="OMH23701.1"/>
    </source>
</evidence>
<sequence>MVKERSRATRAIARTVAAIVALVFLAVGVLGFIPGITTGVDRMTLFGAGSAALLLGVFQVSVLHNVVHLAFGVVGLLMSRSAGAARTFLIGGGIIYLVLWILGLMFGSDANLNVVPVNDADNWLHLGLGVVMVLLGLLVGRRHTVSREIVD</sequence>
<feature type="transmembrane region" description="Helical" evidence="1">
    <location>
        <begin position="123"/>
        <end position="140"/>
    </location>
</feature>
<dbReference type="STRING" id="554083.BKD30_12195"/>
<comment type="caution">
    <text evidence="2">The sequence shown here is derived from an EMBL/GenBank/DDBJ whole genome shotgun (WGS) entry which is preliminary data.</text>
</comment>
<dbReference type="EMBL" id="MRDE01000072">
    <property type="protein sequence ID" value="OMH23701.1"/>
    <property type="molecule type" value="Genomic_DNA"/>
</dbReference>
<dbReference type="Pfam" id="PF14325">
    <property type="entry name" value="DUF4383"/>
    <property type="match status" value="1"/>
</dbReference>
<keyword evidence="1" id="KW-1133">Transmembrane helix</keyword>
<keyword evidence="1" id="KW-0472">Membrane</keyword>
<gene>
    <name evidence="2" type="ORF">BKD30_12195</name>
</gene>
<feature type="transmembrane region" description="Helical" evidence="1">
    <location>
        <begin position="12"/>
        <end position="33"/>
    </location>
</feature>
<keyword evidence="1" id="KW-0812">Transmembrane</keyword>
<dbReference type="AlphaFoldDB" id="A0A1R1L842"/>
<feature type="transmembrane region" description="Helical" evidence="1">
    <location>
        <begin position="53"/>
        <end position="77"/>
    </location>
</feature>
<reference evidence="2 3" key="1">
    <citation type="submission" date="2016-12" db="EMBL/GenBank/DDBJ databases">
        <title>Draft genome of Tersicoccus phoenicis 1P05MA.</title>
        <authorList>
            <person name="Nakajima Y."/>
            <person name="Yoshizawa S."/>
            <person name="Nakamura K."/>
            <person name="Ogura Y."/>
            <person name="Hayashi T."/>
            <person name="Kogure K."/>
        </authorList>
    </citation>
    <scope>NUCLEOTIDE SEQUENCE [LARGE SCALE GENOMIC DNA]</scope>
    <source>
        <strain evidence="2 3">1p05MA</strain>
    </source>
</reference>
<dbReference type="Proteomes" id="UP000187085">
    <property type="component" value="Unassembled WGS sequence"/>
</dbReference>
<accession>A0A1R1L842</accession>
<evidence type="ECO:0008006" key="4">
    <source>
        <dbReference type="Google" id="ProtNLM"/>
    </source>
</evidence>
<feature type="transmembrane region" description="Helical" evidence="1">
    <location>
        <begin position="84"/>
        <end position="103"/>
    </location>
</feature>
<organism evidence="2 3">
    <name type="scientific">Tersicoccus phoenicis</name>
    <dbReference type="NCBI Taxonomy" id="554083"/>
    <lineage>
        <taxon>Bacteria</taxon>
        <taxon>Bacillati</taxon>
        <taxon>Actinomycetota</taxon>
        <taxon>Actinomycetes</taxon>
        <taxon>Micrococcales</taxon>
        <taxon>Micrococcaceae</taxon>
        <taxon>Tersicoccus</taxon>
    </lineage>
</organism>
<protein>
    <recommendedName>
        <fullName evidence="4">DUF4383 domain-containing protein</fullName>
    </recommendedName>
</protein>